<dbReference type="Proteomes" id="UP000178461">
    <property type="component" value="Unassembled WGS sequence"/>
</dbReference>
<organism evidence="1 2">
    <name type="scientific">Candidatus Gottesmanbacteria bacterium RIFCSPLOWO2_01_FULL_46_21</name>
    <dbReference type="NCBI Taxonomy" id="1798393"/>
    <lineage>
        <taxon>Bacteria</taxon>
        <taxon>Candidatus Gottesmaniibacteriota</taxon>
    </lineage>
</organism>
<dbReference type="NCBIfam" id="TIGR02436">
    <property type="entry name" value="four helix bundle protein"/>
    <property type="match status" value="1"/>
</dbReference>
<name>A0A1F6AXY3_9BACT</name>
<evidence type="ECO:0008006" key="3">
    <source>
        <dbReference type="Google" id="ProtNLM"/>
    </source>
</evidence>
<dbReference type="PANTHER" id="PTHR38471:SF2">
    <property type="entry name" value="FOUR HELIX BUNDLE PROTEIN"/>
    <property type="match status" value="1"/>
</dbReference>
<evidence type="ECO:0000313" key="1">
    <source>
        <dbReference type="EMBL" id="OGG29510.1"/>
    </source>
</evidence>
<dbReference type="InterPro" id="IPR036583">
    <property type="entry name" value="23S_rRNA_IVS_sf"/>
</dbReference>
<dbReference type="Gene3D" id="1.20.1440.60">
    <property type="entry name" value="23S rRNA-intervening sequence"/>
    <property type="match status" value="1"/>
</dbReference>
<accession>A0A1F6AXY3</accession>
<evidence type="ECO:0000313" key="2">
    <source>
        <dbReference type="Proteomes" id="UP000178461"/>
    </source>
</evidence>
<dbReference type="CDD" id="cd16377">
    <property type="entry name" value="23S_rRNA_IVP_like"/>
    <property type="match status" value="1"/>
</dbReference>
<sequence length="120" mass="14161">MIRSFKDLEVYKESYDLAIIVNREVNKLPLFERNDLGSQLRRASKSVPANIAEGWAKRRFEKQFKIHLDSSVGSCNEMEVHLSMAKDLGFWKKEFCDKLIERYIFLGGKIVNLRNKWKSY</sequence>
<reference evidence="1 2" key="1">
    <citation type="journal article" date="2016" name="Nat. Commun.">
        <title>Thousands of microbial genomes shed light on interconnected biogeochemical processes in an aquifer system.</title>
        <authorList>
            <person name="Anantharaman K."/>
            <person name="Brown C.T."/>
            <person name="Hug L.A."/>
            <person name="Sharon I."/>
            <person name="Castelle C.J."/>
            <person name="Probst A.J."/>
            <person name="Thomas B.C."/>
            <person name="Singh A."/>
            <person name="Wilkins M.J."/>
            <person name="Karaoz U."/>
            <person name="Brodie E.L."/>
            <person name="Williams K.H."/>
            <person name="Hubbard S.S."/>
            <person name="Banfield J.F."/>
        </authorList>
    </citation>
    <scope>NUCLEOTIDE SEQUENCE [LARGE SCALE GENOMIC DNA]</scope>
</reference>
<comment type="caution">
    <text evidence="1">The sequence shown here is derived from an EMBL/GenBank/DDBJ whole genome shotgun (WGS) entry which is preliminary data.</text>
</comment>
<protein>
    <recommendedName>
        <fullName evidence="3">Four helix bundle protein</fullName>
    </recommendedName>
</protein>
<dbReference type="EMBL" id="MFJW01000022">
    <property type="protein sequence ID" value="OGG29510.1"/>
    <property type="molecule type" value="Genomic_DNA"/>
</dbReference>
<dbReference type="AlphaFoldDB" id="A0A1F6AXY3"/>
<dbReference type="InterPro" id="IPR012657">
    <property type="entry name" value="23S_rRNA-intervening_sequence"/>
</dbReference>
<dbReference type="Pfam" id="PF05635">
    <property type="entry name" value="23S_rRNA_IVP"/>
    <property type="match status" value="1"/>
</dbReference>
<proteinExistence type="predicted"/>
<dbReference type="PANTHER" id="PTHR38471">
    <property type="entry name" value="FOUR HELIX BUNDLE PROTEIN"/>
    <property type="match status" value="1"/>
</dbReference>
<gene>
    <name evidence="1" type="ORF">A2971_02380</name>
</gene>
<dbReference type="SUPFAM" id="SSF158446">
    <property type="entry name" value="IVS-encoded protein-like"/>
    <property type="match status" value="1"/>
</dbReference>